<dbReference type="InterPro" id="IPR033120">
    <property type="entry name" value="HOTDOG_ACOT"/>
</dbReference>
<accession>A0A9W6T4E9</accession>
<proteinExistence type="inferred from homology"/>
<feature type="domain" description="HotDog ACOT-type" evidence="6">
    <location>
        <begin position="334"/>
        <end position="462"/>
    </location>
</feature>
<keyword evidence="3" id="KW-0378">Hydrolase</keyword>
<evidence type="ECO:0000256" key="1">
    <source>
        <dbReference type="ARBA" id="ARBA00010458"/>
    </source>
</evidence>
<evidence type="ECO:0000256" key="5">
    <source>
        <dbReference type="SAM" id="MobiDB-lite"/>
    </source>
</evidence>
<gene>
    <name evidence="7" type="ORF">Cboi02_000350300</name>
</gene>
<comment type="caution">
    <text evidence="7">The sequence shown here is derived from an EMBL/GenBank/DDBJ whole genome shotgun (WGS) entry which is preliminary data.</text>
</comment>
<evidence type="ECO:0000256" key="4">
    <source>
        <dbReference type="ARBA" id="ARBA00022946"/>
    </source>
</evidence>
<dbReference type="GO" id="GO:0047617">
    <property type="term" value="F:fatty acyl-CoA hydrolase activity"/>
    <property type="evidence" value="ECO:0007669"/>
    <property type="project" value="TreeGrafter"/>
</dbReference>
<dbReference type="PANTHER" id="PTHR12655">
    <property type="entry name" value="ACYL-COA THIOESTERASE"/>
    <property type="match status" value="1"/>
</dbReference>
<evidence type="ECO:0000256" key="3">
    <source>
        <dbReference type="ARBA" id="ARBA00022801"/>
    </source>
</evidence>
<dbReference type="CDD" id="cd03442">
    <property type="entry name" value="BFIT_BACH"/>
    <property type="match status" value="2"/>
</dbReference>
<dbReference type="InterPro" id="IPR029069">
    <property type="entry name" value="HotDog_dom_sf"/>
</dbReference>
<evidence type="ECO:0000256" key="2">
    <source>
        <dbReference type="ARBA" id="ARBA00022737"/>
    </source>
</evidence>
<dbReference type="SUPFAM" id="SSF54637">
    <property type="entry name" value="Thioesterase/thiol ester dehydrase-isomerase"/>
    <property type="match status" value="2"/>
</dbReference>
<dbReference type="GO" id="GO:0006637">
    <property type="term" value="P:acyl-CoA metabolic process"/>
    <property type="evidence" value="ECO:0007669"/>
    <property type="project" value="TreeGrafter"/>
</dbReference>
<dbReference type="FunFam" id="3.10.129.10:FF:000032">
    <property type="entry name" value="Acyl-CoA thioester hydrolase"/>
    <property type="match status" value="1"/>
</dbReference>
<dbReference type="Proteomes" id="UP001165120">
    <property type="component" value="Unassembled WGS sequence"/>
</dbReference>
<reference evidence="7" key="1">
    <citation type="submission" date="2023-04" db="EMBL/GenBank/DDBJ databases">
        <title>Candida boidinii NBRC 10035.</title>
        <authorList>
            <person name="Ichikawa N."/>
            <person name="Sato H."/>
            <person name="Tonouchi N."/>
        </authorList>
    </citation>
    <scope>NUCLEOTIDE SEQUENCE</scope>
    <source>
        <strain evidence="7">NBRC 10035</strain>
    </source>
</reference>
<dbReference type="AlphaFoldDB" id="A0A9W6T4E9"/>
<dbReference type="EMBL" id="BSXN01001219">
    <property type="protein sequence ID" value="GME72173.1"/>
    <property type="molecule type" value="Genomic_DNA"/>
</dbReference>
<keyword evidence="8" id="KW-1185">Reference proteome</keyword>
<feature type="region of interest" description="Disordered" evidence="5">
    <location>
        <begin position="38"/>
        <end position="57"/>
    </location>
</feature>
<dbReference type="Gene3D" id="3.10.129.10">
    <property type="entry name" value="Hotdog Thioesterase"/>
    <property type="match status" value="2"/>
</dbReference>
<name>A0A9W6T4E9_CANBO</name>
<dbReference type="PANTHER" id="PTHR12655:SF0">
    <property type="entry name" value="ACYL-COENZYME A THIOESTERASE 9, MITOCHONDRIAL"/>
    <property type="match status" value="1"/>
</dbReference>
<evidence type="ECO:0000313" key="7">
    <source>
        <dbReference type="EMBL" id="GME72173.1"/>
    </source>
</evidence>
<evidence type="ECO:0000313" key="8">
    <source>
        <dbReference type="Proteomes" id="UP001165120"/>
    </source>
</evidence>
<organism evidence="7 8">
    <name type="scientific">Candida boidinii</name>
    <name type="common">Yeast</name>
    <dbReference type="NCBI Taxonomy" id="5477"/>
    <lineage>
        <taxon>Eukaryota</taxon>
        <taxon>Fungi</taxon>
        <taxon>Dikarya</taxon>
        <taxon>Ascomycota</taxon>
        <taxon>Saccharomycotina</taxon>
        <taxon>Pichiomycetes</taxon>
        <taxon>Pichiales</taxon>
        <taxon>Pichiaceae</taxon>
        <taxon>Ogataea</taxon>
        <taxon>Ogataea/Candida clade</taxon>
    </lineage>
</organism>
<comment type="similarity">
    <text evidence="1">Belongs to the acyl coenzyme A hydrolase family.</text>
</comment>
<protein>
    <submittedName>
        <fullName evidence="7">Unnamed protein product</fullName>
    </submittedName>
</protein>
<dbReference type="PROSITE" id="PS51770">
    <property type="entry name" value="HOTDOG_ACOT"/>
    <property type="match status" value="2"/>
</dbReference>
<sequence>MLLRSTIKSQLKGSYKLSPSPLVSTPFALSSRQFISNSPNLERRDQRASADPAESADATATILADTMDFTKRIQPNNDKLPNKATWWDALCEKAKHTAAGKQLDSYSYQSVGPTAVSERTPDDSFSYLSLPFKDDIWLRDSYINAAGRLRVGQLFQDLDALAGVVGYRHCYPSTPVNVTASVDRVYMVKKVDEIHKYNFVIAGSVTWTGRSSMEISVKGYAYEGELPKTITKKVLQDQSDKCFLTANFTFVARNPETHKAFPINHLLPTTEAEWIEFKRAESHNIAKKLRAKMDSLDKVPPTEAESKMIHNLYTTGKIMKKNADLPPKNLVLMKDTIISSTLFMQPQYRNRHSYMIFGGYLLRQTFELAYCAAGNFSRANPRFVSLDTTTFKAPVPVGSVLFMDASICYTEHIHEKDEDAPSMANLNSLIPDYDTSANRISSDEHEFLSTPGTLVQVKVDTKIRSLSDDKLKESGTFVYSFYVPRDGSGQFDKPGYCSVLPQTYSEMMDYLEGRRRAIDTAKYADQIRIGQHD</sequence>
<evidence type="ECO:0000259" key="6">
    <source>
        <dbReference type="PROSITE" id="PS51770"/>
    </source>
</evidence>
<dbReference type="GO" id="GO:0005739">
    <property type="term" value="C:mitochondrion"/>
    <property type="evidence" value="ECO:0007669"/>
    <property type="project" value="TreeGrafter"/>
</dbReference>
<keyword evidence="4" id="KW-0809">Transit peptide</keyword>
<keyword evidence="2" id="KW-0677">Repeat</keyword>
<feature type="domain" description="HotDog ACOT-type" evidence="6">
    <location>
        <begin position="128"/>
        <end position="256"/>
    </location>
</feature>